<accession>A0A6H1ZNQ7</accession>
<evidence type="ECO:0000313" key="1">
    <source>
        <dbReference type="EMBL" id="QJA49556.1"/>
    </source>
</evidence>
<name>A0A6H1ZNQ7_9ZZZZ</name>
<reference evidence="1" key="1">
    <citation type="submission" date="2020-03" db="EMBL/GenBank/DDBJ databases">
        <title>The deep terrestrial virosphere.</title>
        <authorList>
            <person name="Holmfeldt K."/>
            <person name="Nilsson E."/>
            <person name="Simone D."/>
            <person name="Lopez-Fernandez M."/>
            <person name="Wu X."/>
            <person name="de Brujin I."/>
            <person name="Lundin D."/>
            <person name="Andersson A."/>
            <person name="Bertilsson S."/>
            <person name="Dopson M."/>
        </authorList>
    </citation>
    <scope>NUCLEOTIDE SEQUENCE</scope>
    <source>
        <strain evidence="2">MM415B00465</strain>
        <strain evidence="1">TM448A01404</strain>
        <strain evidence="3">TM448B01083</strain>
    </source>
</reference>
<gene>
    <name evidence="2" type="ORF">MM415B00465_0031</name>
    <name evidence="1" type="ORF">TM448A01404_0010</name>
    <name evidence="3" type="ORF">TM448B01083_0006</name>
</gene>
<sequence>MEQRVRWLENRVRRFIGEGSYTGRDIAAHIIQQRTVWLPFIAGRGVTFPAEDWPGVYLADAAFNNAQASWLVPSDFNAVSSLTIYIHSKGTGNYRRKIAVNASVAGEDTDALTTVNDWAQVAVTAEKLTELTATVANLPAMASGDIFTLWVQRDGVDANDTVGAAVYAIGAKLVYTAVGG</sequence>
<dbReference type="AlphaFoldDB" id="A0A6H1ZNQ7"/>
<dbReference type="EMBL" id="MT141526">
    <property type="protein sequence ID" value="QJA64797.1"/>
    <property type="molecule type" value="Genomic_DNA"/>
</dbReference>
<proteinExistence type="predicted"/>
<dbReference type="EMBL" id="MT144701">
    <property type="protein sequence ID" value="QJH97770.1"/>
    <property type="molecule type" value="Genomic_DNA"/>
</dbReference>
<dbReference type="EMBL" id="MT144142">
    <property type="protein sequence ID" value="QJA49556.1"/>
    <property type="molecule type" value="Genomic_DNA"/>
</dbReference>
<protein>
    <submittedName>
        <fullName evidence="1">Uncharacterized protein</fullName>
    </submittedName>
</protein>
<evidence type="ECO:0000313" key="2">
    <source>
        <dbReference type="EMBL" id="QJA64797.1"/>
    </source>
</evidence>
<organism evidence="1">
    <name type="scientific">viral metagenome</name>
    <dbReference type="NCBI Taxonomy" id="1070528"/>
    <lineage>
        <taxon>unclassified sequences</taxon>
        <taxon>metagenomes</taxon>
        <taxon>organismal metagenomes</taxon>
    </lineage>
</organism>
<evidence type="ECO:0000313" key="3">
    <source>
        <dbReference type="EMBL" id="QJH97770.1"/>
    </source>
</evidence>